<dbReference type="KEGG" id="qsa:O6P43_001422"/>
<evidence type="ECO:0000313" key="7">
    <source>
        <dbReference type="Proteomes" id="UP001163823"/>
    </source>
</evidence>
<comment type="subunit">
    <text evidence="3">Binds to multiple calmodulin (CaM) in the presence of Ca(2+) and CaM-like proteins.</text>
</comment>
<gene>
    <name evidence="6" type="ORF">O6P43_001422</name>
</gene>
<dbReference type="PANTHER" id="PTHR32295">
    <property type="entry name" value="IQ-DOMAIN 5-RELATED"/>
    <property type="match status" value="1"/>
</dbReference>
<protein>
    <submittedName>
        <fullName evidence="6">Protein IQ-DOMAIN like</fullName>
    </submittedName>
</protein>
<evidence type="ECO:0000259" key="5">
    <source>
        <dbReference type="Pfam" id="PF13178"/>
    </source>
</evidence>
<dbReference type="Proteomes" id="UP001163823">
    <property type="component" value="Chromosome 1"/>
</dbReference>
<keyword evidence="1" id="KW-0112">Calmodulin-binding</keyword>
<sequence length="427" mass="48943">MANKSWFNLVKRLFIWETQSNQEKKGKRRKCIFGRMKTKRLPSITVPSPSKERTLGAAEEEQSNESLTVAIAIAAAAEASEAQIEVPKSNCKCQRKIDEFAAIKIQTAFRRYLARKALQALKGIVKLQAIIRGRAVRRQAMSTLKCLQSIVSIQSQVNARRFQMAEGRRTCHENEEKQGSRDKIIRRDTNSKRRWDGSFLLKKHADASYTSKEEAANKRERIKEYMFINHRKSAEPERRQLNGRWKYWLEQWVDAQVGKSKEFEDLESVFSSNSKAEEEYRGRQLKLRNLQKQSQVEGLDSPIYVPRRRFSHRKLCSLGEAISLSTSPVIPTYMAATESTKAKARLTSLPKLRPLSLDTCSESYSPCKNKVSLISSINTEHPSSVRMGKLSGHQQRSPSLNGLSVPIKSNWTTKNRSFNLDRQSTFR</sequence>
<keyword evidence="7" id="KW-1185">Reference proteome</keyword>
<evidence type="ECO:0000313" key="6">
    <source>
        <dbReference type="EMBL" id="KAJ7982279.1"/>
    </source>
</evidence>
<accession>A0AAD7QIV7</accession>
<reference evidence="6 7" key="1">
    <citation type="journal article" date="2023" name="Science">
        <title>Elucidation of the pathway for biosynthesis of saponin adjuvants from the soapbark tree.</title>
        <authorList>
            <person name="Reed J."/>
            <person name="Orme A."/>
            <person name="El-Demerdash A."/>
            <person name="Owen C."/>
            <person name="Martin L.B.B."/>
            <person name="Misra R.C."/>
            <person name="Kikuchi S."/>
            <person name="Rejzek M."/>
            <person name="Martin A.C."/>
            <person name="Harkess A."/>
            <person name="Leebens-Mack J."/>
            <person name="Louveau T."/>
            <person name="Stephenson M.J."/>
            <person name="Osbourn A."/>
        </authorList>
    </citation>
    <scope>NUCLEOTIDE SEQUENCE [LARGE SCALE GENOMIC DNA]</scope>
    <source>
        <strain evidence="6">S10</strain>
    </source>
</reference>
<dbReference type="EMBL" id="JARAOO010000001">
    <property type="protein sequence ID" value="KAJ7982279.1"/>
    <property type="molecule type" value="Genomic_DNA"/>
</dbReference>
<dbReference type="PANTHER" id="PTHR32295:SF41">
    <property type="entry name" value="PROTEIN IQ-DOMAIN 11"/>
    <property type="match status" value="1"/>
</dbReference>
<name>A0AAD7QIV7_QUISA</name>
<feature type="compositionally biased region" description="Polar residues" evidence="4">
    <location>
        <begin position="392"/>
        <end position="407"/>
    </location>
</feature>
<evidence type="ECO:0000256" key="1">
    <source>
        <dbReference type="ARBA" id="ARBA00022860"/>
    </source>
</evidence>
<comment type="caution">
    <text evidence="6">The sequence shown here is derived from an EMBL/GenBank/DDBJ whole genome shotgun (WGS) entry which is preliminary data.</text>
</comment>
<evidence type="ECO:0000256" key="4">
    <source>
        <dbReference type="SAM" id="MobiDB-lite"/>
    </source>
</evidence>
<feature type="region of interest" description="Disordered" evidence="4">
    <location>
        <begin position="383"/>
        <end position="407"/>
    </location>
</feature>
<dbReference type="Gene3D" id="1.20.5.190">
    <property type="match status" value="1"/>
</dbReference>
<evidence type="ECO:0000256" key="2">
    <source>
        <dbReference type="ARBA" id="ARBA00024341"/>
    </source>
</evidence>
<organism evidence="6 7">
    <name type="scientific">Quillaja saponaria</name>
    <name type="common">Soap bark tree</name>
    <dbReference type="NCBI Taxonomy" id="32244"/>
    <lineage>
        <taxon>Eukaryota</taxon>
        <taxon>Viridiplantae</taxon>
        <taxon>Streptophyta</taxon>
        <taxon>Embryophyta</taxon>
        <taxon>Tracheophyta</taxon>
        <taxon>Spermatophyta</taxon>
        <taxon>Magnoliopsida</taxon>
        <taxon>eudicotyledons</taxon>
        <taxon>Gunneridae</taxon>
        <taxon>Pentapetalae</taxon>
        <taxon>rosids</taxon>
        <taxon>fabids</taxon>
        <taxon>Fabales</taxon>
        <taxon>Quillajaceae</taxon>
        <taxon>Quillaja</taxon>
    </lineage>
</organism>
<proteinExistence type="inferred from homology"/>
<dbReference type="AlphaFoldDB" id="A0AAD7QIV7"/>
<dbReference type="Pfam" id="PF00612">
    <property type="entry name" value="IQ"/>
    <property type="match status" value="1"/>
</dbReference>
<evidence type="ECO:0000256" key="3">
    <source>
        <dbReference type="ARBA" id="ARBA00024378"/>
    </source>
</evidence>
<dbReference type="InterPro" id="IPR000048">
    <property type="entry name" value="IQ_motif_EF-hand-BS"/>
</dbReference>
<dbReference type="PROSITE" id="PS50096">
    <property type="entry name" value="IQ"/>
    <property type="match status" value="2"/>
</dbReference>
<comment type="similarity">
    <text evidence="2">Belongs to the IQD family.</text>
</comment>
<dbReference type="GO" id="GO:0005516">
    <property type="term" value="F:calmodulin binding"/>
    <property type="evidence" value="ECO:0007669"/>
    <property type="project" value="UniProtKB-KW"/>
</dbReference>
<dbReference type="InterPro" id="IPR025064">
    <property type="entry name" value="DUF4005"/>
</dbReference>
<feature type="domain" description="DUF4005" evidence="5">
    <location>
        <begin position="317"/>
        <end position="383"/>
    </location>
</feature>
<dbReference type="Pfam" id="PF13178">
    <property type="entry name" value="DUF4005"/>
    <property type="match status" value="1"/>
</dbReference>